<evidence type="ECO:0000256" key="7">
    <source>
        <dbReference type="ARBA" id="ARBA00022827"/>
    </source>
</evidence>
<evidence type="ECO:0000256" key="2">
    <source>
        <dbReference type="ARBA" id="ARBA00005862"/>
    </source>
</evidence>
<evidence type="ECO:0000256" key="14">
    <source>
        <dbReference type="SAM" id="MobiDB-lite"/>
    </source>
</evidence>
<dbReference type="InterPro" id="IPR005101">
    <property type="entry name" value="Cryptochr/Photolyase_FAD-bd"/>
</dbReference>
<dbReference type="AlphaFoldDB" id="A0A834LI71"/>
<keyword evidence="8" id="KW-0067">ATP-binding</keyword>
<keyword evidence="7 12" id="KW-0274">FAD</keyword>
<dbReference type="GO" id="GO:0009646">
    <property type="term" value="P:response to absence of light"/>
    <property type="evidence" value="ECO:0007669"/>
    <property type="project" value="UniProtKB-ARBA"/>
</dbReference>
<evidence type="ECO:0000256" key="9">
    <source>
        <dbReference type="ARBA" id="ARBA00022991"/>
    </source>
</evidence>
<dbReference type="Proteomes" id="UP000626092">
    <property type="component" value="Unassembled WGS sequence"/>
</dbReference>
<protein>
    <recommendedName>
        <fullName evidence="11">Blue light photoreceptor</fullName>
    </recommendedName>
</protein>
<dbReference type="GO" id="GO:0009791">
    <property type="term" value="P:post-embryonic development"/>
    <property type="evidence" value="ECO:0007669"/>
    <property type="project" value="UniProtKB-ARBA"/>
</dbReference>
<feature type="site" description="Electron transfer via tryptophanyl radical" evidence="13">
    <location>
        <position position="369"/>
    </location>
</feature>
<dbReference type="PROSITE" id="PS00394">
    <property type="entry name" value="DNA_PHOTOLYASES_1_1"/>
    <property type="match status" value="1"/>
</dbReference>
<dbReference type="FunFam" id="1.10.579.10:FF:000003">
    <property type="entry name" value="Deoxyribodipyrimidine photo-lyase"/>
    <property type="match status" value="1"/>
</dbReference>
<dbReference type="PANTHER" id="PTHR11455">
    <property type="entry name" value="CRYPTOCHROME"/>
    <property type="match status" value="1"/>
</dbReference>
<reference evidence="16" key="1">
    <citation type="submission" date="2019-11" db="EMBL/GenBank/DDBJ databases">
        <authorList>
            <person name="Liu Y."/>
            <person name="Hou J."/>
            <person name="Li T.-Q."/>
            <person name="Guan C.-H."/>
            <person name="Wu X."/>
            <person name="Wu H.-Z."/>
            <person name="Ling F."/>
            <person name="Zhang R."/>
            <person name="Shi X.-G."/>
            <person name="Ren J.-P."/>
            <person name="Chen E.-F."/>
            <person name="Sun J.-M."/>
        </authorList>
    </citation>
    <scope>NUCLEOTIDE SEQUENCE</scope>
    <source>
        <strain evidence="16">Adult_tree_wgs_1</strain>
        <tissue evidence="16">Leaves</tissue>
    </source>
</reference>
<keyword evidence="10" id="KW-0675">Receptor</keyword>
<feature type="site" description="Electron transfer via tryptophanyl radical" evidence="13">
    <location>
        <position position="445"/>
    </location>
</feature>
<feature type="region of interest" description="Disordered" evidence="14">
    <location>
        <begin position="661"/>
        <end position="707"/>
    </location>
</feature>
<dbReference type="GO" id="GO:2000377">
    <property type="term" value="P:regulation of reactive oxygen species metabolic process"/>
    <property type="evidence" value="ECO:0007669"/>
    <property type="project" value="UniProtKB-ARBA"/>
</dbReference>
<evidence type="ECO:0000259" key="15">
    <source>
        <dbReference type="PROSITE" id="PS51645"/>
    </source>
</evidence>
<dbReference type="GO" id="GO:0009882">
    <property type="term" value="F:blue light photoreceptor activity"/>
    <property type="evidence" value="ECO:0007669"/>
    <property type="project" value="InterPro"/>
</dbReference>
<accession>A0A834LI71</accession>
<keyword evidence="17" id="KW-1185">Reference proteome</keyword>
<dbReference type="GO" id="GO:0003677">
    <property type="term" value="F:DNA binding"/>
    <property type="evidence" value="ECO:0007669"/>
    <property type="project" value="TreeGrafter"/>
</dbReference>
<dbReference type="GO" id="GO:0005737">
    <property type="term" value="C:cytoplasm"/>
    <property type="evidence" value="ECO:0007669"/>
    <property type="project" value="TreeGrafter"/>
</dbReference>
<dbReference type="GO" id="GO:0010118">
    <property type="term" value="P:stomatal movement"/>
    <property type="evidence" value="ECO:0007669"/>
    <property type="project" value="UniProtKB-ARBA"/>
</dbReference>
<dbReference type="InterPro" id="IPR014134">
    <property type="entry name" value="Cryptochrome_pln"/>
</dbReference>
<evidence type="ECO:0000256" key="10">
    <source>
        <dbReference type="ARBA" id="ARBA00023170"/>
    </source>
</evidence>
<name>A0A834LI71_RHOSS</name>
<evidence type="ECO:0000256" key="11">
    <source>
        <dbReference type="ARBA" id="ARBA00082946"/>
    </source>
</evidence>
<dbReference type="InterPro" id="IPR020978">
    <property type="entry name" value="Cryptochrome_C"/>
</dbReference>
<dbReference type="GO" id="GO:1901371">
    <property type="term" value="P:regulation of leaf morphogenesis"/>
    <property type="evidence" value="ECO:0007669"/>
    <property type="project" value="UniProtKB-ARBA"/>
</dbReference>
<dbReference type="Gene3D" id="3.40.50.620">
    <property type="entry name" value="HUPs"/>
    <property type="match status" value="1"/>
</dbReference>
<dbReference type="InterPro" id="IPR006050">
    <property type="entry name" value="DNA_photolyase_N"/>
</dbReference>
<dbReference type="Pfam" id="PF03441">
    <property type="entry name" value="FAD_binding_7"/>
    <property type="match status" value="1"/>
</dbReference>
<keyword evidence="5 12" id="KW-0285">Flavoprotein</keyword>
<organism evidence="16 17">
    <name type="scientific">Rhododendron simsii</name>
    <name type="common">Sims's rhododendron</name>
    <dbReference type="NCBI Taxonomy" id="118357"/>
    <lineage>
        <taxon>Eukaryota</taxon>
        <taxon>Viridiplantae</taxon>
        <taxon>Streptophyta</taxon>
        <taxon>Embryophyta</taxon>
        <taxon>Tracheophyta</taxon>
        <taxon>Spermatophyta</taxon>
        <taxon>Magnoliopsida</taxon>
        <taxon>eudicotyledons</taxon>
        <taxon>Gunneridae</taxon>
        <taxon>Pentapetalae</taxon>
        <taxon>asterids</taxon>
        <taxon>Ericales</taxon>
        <taxon>Ericaceae</taxon>
        <taxon>Ericoideae</taxon>
        <taxon>Rhodoreae</taxon>
        <taxon>Rhododendron</taxon>
    </lineage>
</organism>
<gene>
    <name evidence="16" type="ORF">RHSIM_Rhsim07G0202900</name>
</gene>
<evidence type="ECO:0000256" key="8">
    <source>
        <dbReference type="ARBA" id="ARBA00022840"/>
    </source>
</evidence>
<dbReference type="InterPro" id="IPR002081">
    <property type="entry name" value="Cryptochrome/DNA_photolyase_1"/>
</dbReference>
<dbReference type="InterPro" id="IPR018394">
    <property type="entry name" value="DNA_photolyase_1_CS_C"/>
</dbReference>
<dbReference type="InterPro" id="IPR014729">
    <property type="entry name" value="Rossmann-like_a/b/a_fold"/>
</dbReference>
<evidence type="ECO:0000256" key="4">
    <source>
        <dbReference type="ARBA" id="ARBA00022606"/>
    </source>
</evidence>
<feature type="binding site" evidence="12">
    <location>
        <begin position="435"/>
        <end position="437"/>
    </location>
    <ligand>
        <name>FAD</name>
        <dbReference type="ChEBI" id="CHEBI:57692"/>
    </ligand>
</feature>
<dbReference type="NCBIfam" id="TIGR02766">
    <property type="entry name" value="crypt_chrom_pln"/>
    <property type="match status" value="1"/>
</dbReference>
<evidence type="ECO:0000256" key="12">
    <source>
        <dbReference type="PIRSR" id="PIRSR602081-1"/>
    </source>
</evidence>
<keyword evidence="9" id="KW-0157">Chromophore</keyword>
<dbReference type="EMBL" id="WJXA01000007">
    <property type="protein sequence ID" value="KAF7137390.1"/>
    <property type="molecule type" value="Genomic_DNA"/>
</dbReference>
<feature type="site" description="Electron transfer via tryptophanyl radical" evidence="13">
    <location>
        <position position="422"/>
    </location>
</feature>
<sequence>MSSGGCTVVWFRRDLRVEDNPALAAGVRAGSVVAVFIWAPEEEGHYYPGRVSRWWLKHSLAQLDFSLRSLGTSLITKRSTDSVAALLDVVKATGATQLFFNHLYDPLSLVRDHRAKEALTAEGIAVRSFNADLLYEPWKVHDDEGRLFTTFAAFWDRCLTMPYDPESPLLPPKRITSENVGYGEVRGDVMPELEDLIFFNAAIDLDIIALVQFWCHYTVAIETSFNKENCEVFRCRPDALVLEDDSEKGSNALLARAWSPGWSNADKALTTFINGPLIEYSKNRRKADSATTSFLSPHLHFGELSVRKVYHLVRIKQVLWANEGNKAGEESVNLFLKSIGLREYSRYISFNYPHSHERPLLGHLKFFPWVVDEGYFKAWRQGRTGYPLVDAGMRELWATGWLHDRIRVVVSSFFVKVLQLPWIWGMKYFWDTLLDADLESDALGWQYISGTLPDGREFDRIDNPQFEGYKFDPIGEYVRRWLPELARLPTEWIHHPWNAPESVLEAAGIELGSNYPRPIVGIDAAKARLEEALLEMWQLEAASRAALENGTEEGLGDSESMPIAFPPDIHMDMDHEPITTNQNTVRRYEDQMVPTLTSSLLRVEEEESSLDLRNSVDSRAEVPTTINQAPTRDVFDQGAVHTVQNNANLSQNIMVGIRNAEDSTAESSSSRRERDGGVVPVWSPSTSSYSEQFGGEENGSGTSSSFLRRHPRSHELMNWTRLSQTGLLVMFPQYKDHKLRGGANAAKPDLILIGMVIYAIILRNPPFQKTNTRYLRCISTLIMYPVESYL</sequence>
<dbReference type="InterPro" id="IPR036155">
    <property type="entry name" value="Crypto/Photolyase_N_sf"/>
</dbReference>
<feature type="binding site" evidence="12">
    <location>
        <begin position="292"/>
        <end position="296"/>
    </location>
    <ligand>
        <name>FAD</name>
        <dbReference type="ChEBI" id="CHEBI:57692"/>
    </ligand>
</feature>
<evidence type="ECO:0000313" key="17">
    <source>
        <dbReference type="Proteomes" id="UP000626092"/>
    </source>
</evidence>
<keyword evidence="6" id="KW-0547">Nucleotide-binding</keyword>
<dbReference type="GO" id="GO:0072387">
    <property type="term" value="P:flavin adenine dinucleotide metabolic process"/>
    <property type="evidence" value="ECO:0007669"/>
    <property type="project" value="UniProtKB-ARBA"/>
</dbReference>
<comment type="similarity">
    <text evidence="2">Belongs to the DNA photolyase class-1 family.</text>
</comment>
<dbReference type="GO" id="GO:0009414">
    <property type="term" value="P:response to water deprivation"/>
    <property type="evidence" value="ECO:0007669"/>
    <property type="project" value="UniProtKB-ARBA"/>
</dbReference>
<feature type="binding site" evidence="12">
    <location>
        <position position="280"/>
    </location>
    <ligand>
        <name>FAD</name>
        <dbReference type="ChEBI" id="CHEBI:57692"/>
    </ligand>
</feature>
<dbReference type="GO" id="GO:1902347">
    <property type="term" value="P:response to strigolactone"/>
    <property type="evidence" value="ECO:0007669"/>
    <property type="project" value="UniProtKB-ARBA"/>
</dbReference>
<evidence type="ECO:0000256" key="1">
    <source>
        <dbReference type="ARBA" id="ARBA00001932"/>
    </source>
</evidence>
<dbReference type="GO" id="GO:0043153">
    <property type="term" value="P:entrainment of circadian clock by photoperiod"/>
    <property type="evidence" value="ECO:0007669"/>
    <property type="project" value="TreeGrafter"/>
</dbReference>
<feature type="domain" description="Photolyase/cryptochrome alpha/beta" evidence="15">
    <location>
        <begin position="5"/>
        <end position="134"/>
    </location>
</feature>
<dbReference type="FunFam" id="3.40.50.620:FF:000193">
    <property type="entry name" value="Cryptochrome 1"/>
    <property type="match status" value="1"/>
</dbReference>
<dbReference type="SUPFAM" id="SSF52425">
    <property type="entry name" value="Cryptochrome/photolyase, N-terminal domain"/>
    <property type="match status" value="1"/>
</dbReference>
<dbReference type="PRINTS" id="PR00147">
    <property type="entry name" value="DNAPHOTLYASE"/>
</dbReference>
<dbReference type="GO" id="GO:0010244">
    <property type="term" value="P:response to low fluence blue light stimulus by blue low-fluence system"/>
    <property type="evidence" value="ECO:0007669"/>
    <property type="project" value="UniProtKB-ARBA"/>
</dbReference>
<dbReference type="InterPro" id="IPR036134">
    <property type="entry name" value="Crypto/Photolyase_FAD-like_sf"/>
</dbReference>
<dbReference type="GO" id="GO:0010075">
    <property type="term" value="P:regulation of meristem growth"/>
    <property type="evidence" value="ECO:0007669"/>
    <property type="project" value="UniProtKB-ARBA"/>
</dbReference>
<dbReference type="Gene3D" id="1.25.40.80">
    <property type="match status" value="1"/>
</dbReference>
<dbReference type="Pfam" id="PF00875">
    <property type="entry name" value="DNA_photolyase"/>
    <property type="match status" value="1"/>
</dbReference>
<dbReference type="GO" id="GO:0003904">
    <property type="term" value="F:deoxyribodipyrimidine photo-lyase activity"/>
    <property type="evidence" value="ECO:0007669"/>
    <property type="project" value="TreeGrafter"/>
</dbReference>
<keyword evidence="3" id="KW-0600">Photoreceptor protein</keyword>
<dbReference type="PANTHER" id="PTHR11455:SF50">
    <property type="entry name" value="CRYPTOCHROME-1"/>
    <property type="match status" value="1"/>
</dbReference>
<evidence type="ECO:0000256" key="5">
    <source>
        <dbReference type="ARBA" id="ARBA00022630"/>
    </source>
</evidence>
<dbReference type="SUPFAM" id="SSF48173">
    <property type="entry name" value="Cryptochrome/photolyase FAD-binding domain"/>
    <property type="match status" value="1"/>
</dbReference>
<dbReference type="GO" id="GO:0042803">
    <property type="term" value="F:protein homodimerization activity"/>
    <property type="evidence" value="ECO:0007669"/>
    <property type="project" value="UniProtKB-ARBA"/>
</dbReference>
<evidence type="ECO:0000256" key="13">
    <source>
        <dbReference type="PIRSR" id="PIRSR602081-2"/>
    </source>
</evidence>
<feature type="binding site" evidence="12">
    <location>
        <position position="335"/>
    </location>
    <ligand>
        <name>FAD</name>
        <dbReference type="ChEBI" id="CHEBI:57692"/>
    </ligand>
</feature>
<dbReference type="PROSITE" id="PS51645">
    <property type="entry name" value="PHR_CRY_ALPHA_BETA"/>
    <property type="match status" value="1"/>
</dbReference>
<evidence type="ECO:0000313" key="16">
    <source>
        <dbReference type="EMBL" id="KAF7137390.1"/>
    </source>
</evidence>
<evidence type="ECO:0000256" key="6">
    <source>
        <dbReference type="ARBA" id="ARBA00022741"/>
    </source>
</evidence>
<dbReference type="GO" id="GO:0048731">
    <property type="term" value="P:system development"/>
    <property type="evidence" value="ECO:0007669"/>
    <property type="project" value="UniProtKB-ARBA"/>
</dbReference>
<dbReference type="GO" id="GO:0016604">
    <property type="term" value="C:nuclear body"/>
    <property type="evidence" value="ECO:0007669"/>
    <property type="project" value="UniProtKB-ARBA"/>
</dbReference>
<comment type="caution">
    <text evidence="16">The sequence shown here is derived from an EMBL/GenBank/DDBJ whole genome shotgun (WGS) entry which is preliminary data.</text>
</comment>
<dbReference type="GO" id="GO:0032922">
    <property type="term" value="P:circadian regulation of gene expression"/>
    <property type="evidence" value="ECO:0007669"/>
    <property type="project" value="TreeGrafter"/>
</dbReference>
<dbReference type="GO" id="GO:0071949">
    <property type="term" value="F:FAD binding"/>
    <property type="evidence" value="ECO:0007669"/>
    <property type="project" value="UniProtKB-ARBA"/>
</dbReference>
<dbReference type="Pfam" id="PF12546">
    <property type="entry name" value="Cryptochrome_C"/>
    <property type="match status" value="1"/>
</dbReference>
<comment type="cofactor">
    <cofactor evidence="1">
        <name>(6R)-5,10-methylene-5,6,7,8-tetrahydrofolate</name>
        <dbReference type="ChEBI" id="CHEBI:15636"/>
    </cofactor>
</comment>
<dbReference type="GO" id="GO:0010617">
    <property type="term" value="P:circadian regulation of calcium ion oscillation"/>
    <property type="evidence" value="ECO:0007669"/>
    <property type="project" value="UniProtKB-ARBA"/>
</dbReference>
<dbReference type="Gene3D" id="1.10.579.10">
    <property type="entry name" value="DNA Cyclobutane Dipyrimidine Photolyase, subunit A, domain 3"/>
    <property type="match status" value="1"/>
</dbReference>
<dbReference type="GO" id="GO:0048580">
    <property type="term" value="P:regulation of post-embryonic development"/>
    <property type="evidence" value="ECO:0007669"/>
    <property type="project" value="UniProtKB-ARBA"/>
</dbReference>
<dbReference type="GO" id="GO:0009638">
    <property type="term" value="P:phototropism"/>
    <property type="evidence" value="ECO:0007669"/>
    <property type="project" value="UniProtKB-ARBA"/>
</dbReference>
<evidence type="ECO:0000256" key="3">
    <source>
        <dbReference type="ARBA" id="ARBA00022543"/>
    </source>
</evidence>
<dbReference type="OrthoDB" id="435881at2759"/>
<keyword evidence="4" id="KW-0716">Sensory transduction</keyword>
<proteinExistence type="inferred from homology"/>
<dbReference type="GO" id="GO:0005524">
    <property type="term" value="F:ATP binding"/>
    <property type="evidence" value="ECO:0007669"/>
    <property type="project" value="UniProtKB-KW"/>
</dbReference>
<comment type="cofactor">
    <cofactor evidence="12">
        <name>FAD</name>
        <dbReference type="ChEBI" id="CHEBI:57692"/>
    </cofactor>
    <text evidence="12">Binds 1 FAD per subunit.</text>
</comment>